<name>A0ABW1TL16_9LACO</name>
<dbReference type="Gene3D" id="3.10.180.10">
    <property type="entry name" value="2,3-Dihydroxybiphenyl 1,2-Dioxygenase, domain 1"/>
    <property type="match status" value="1"/>
</dbReference>
<reference evidence="3" key="1">
    <citation type="journal article" date="2019" name="Int. J. Syst. Evol. Microbiol.">
        <title>The Global Catalogue of Microorganisms (GCM) 10K type strain sequencing project: providing services to taxonomists for standard genome sequencing and annotation.</title>
        <authorList>
            <consortium name="The Broad Institute Genomics Platform"/>
            <consortium name="The Broad Institute Genome Sequencing Center for Infectious Disease"/>
            <person name="Wu L."/>
            <person name="Ma J."/>
        </authorList>
    </citation>
    <scope>NUCLEOTIDE SEQUENCE [LARGE SCALE GENOMIC DNA]</scope>
    <source>
        <strain evidence="3">CCM 8907</strain>
    </source>
</reference>
<dbReference type="InterPro" id="IPR028973">
    <property type="entry name" value="PhnB-like"/>
</dbReference>
<dbReference type="PANTHER" id="PTHR33990">
    <property type="entry name" value="PROTEIN YJDN-RELATED"/>
    <property type="match status" value="1"/>
</dbReference>
<protein>
    <submittedName>
        <fullName evidence="2">VOC family protein</fullName>
    </submittedName>
</protein>
<dbReference type="InterPro" id="IPR029068">
    <property type="entry name" value="Glyas_Bleomycin-R_OHBP_Dase"/>
</dbReference>
<dbReference type="Pfam" id="PF06983">
    <property type="entry name" value="3-dmu-9_3-mt"/>
    <property type="match status" value="1"/>
</dbReference>
<evidence type="ECO:0000313" key="3">
    <source>
        <dbReference type="Proteomes" id="UP001596191"/>
    </source>
</evidence>
<gene>
    <name evidence="2" type="ORF">ACFQET_01380</name>
</gene>
<dbReference type="PANTHER" id="PTHR33990:SF4">
    <property type="entry name" value="PHNB-LIKE DOMAIN-CONTAINING PROTEIN"/>
    <property type="match status" value="1"/>
</dbReference>
<evidence type="ECO:0000259" key="1">
    <source>
        <dbReference type="Pfam" id="PF06983"/>
    </source>
</evidence>
<organism evidence="2 3">
    <name type="scientific">Levilactobacillus tangyuanensis</name>
    <dbReference type="NCBI Taxonomy" id="2486021"/>
    <lineage>
        <taxon>Bacteria</taxon>
        <taxon>Bacillati</taxon>
        <taxon>Bacillota</taxon>
        <taxon>Bacilli</taxon>
        <taxon>Lactobacillales</taxon>
        <taxon>Lactobacillaceae</taxon>
        <taxon>Levilactobacillus</taxon>
    </lineage>
</organism>
<accession>A0ABW1TL16</accession>
<feature type="domain" description="PhnB-like" evidence="1">
    <location>
        <begin position="5"/>
        <end position="124"/>
    </location>
</feature>
<dbReference type="SUPFAM" id="SSF54593">
    <property type="entry name" value="Glyoxalase/Bleomycin resistance protein/Dihydroxybiphenyl dioxygenase"/>
    <property type="match status" value="1"/>
</dbReference>
<keyword evidence="3" id="KW-1185">Reference proteome</keyword>
<dbReference type="InterPro" id="IPR009725">
    <property type="entry name" value="3_dmu_93_MTrfase"/>
</dbReference>
<dbReference type="RefSeq" id="WP_125638183.1">
    <property type="nucleotide sequence ID" value="NZ_JBHSSJ010000001.1"/>
</dbReference>
<comment type="caution">
    <text evidence="2">The sequence shown here is derived from an EMBL/GenBank/DDBJ whole genome shotgun (WGS) entry which is preliminary data.</text>
</comment>
<dbReference type="Proteomes" id="UP001596191">
    <property type="component" value="Unassembled WGS sequence"/>
</dbReference>
<evidence type="ECO:0000313" key="2">
    <source>
        <dbReference type="EMBL" id="MFC6274167.1"/>
    </source>
</evidence>
<proteinExistence type="predicted"/>
<dbReference type="PIRSF" id="PIRSF021700">
    <property type="entry name" value="3_dmu_93_MTrfase"/>
    <property type="match status" value="1"/>
</dbReference>
<dbReference type="EMBL" id="JBHSSJ010000001">
    <property type="protein sequence ID" value="MFC6274167.1"/>
    <property type="molecule type" value="Genomic_DNA"/>
</dbReference>
<sequence length="126" mass="14139">MHAPITYLAFKTSAKAAIDFYTMVFPDTTLRAITYYPDRPELVLNSEIDMHGVTIGLFDMGADEDAPIDWGTSIYIECESITEFQNIFDQLATAGHIMMGPMAMEGFAKVTWVTDKFGVTWQLVAR</sequence>